<dbReference type="PANTHER" id="PTHR34291:SF1">
    <property type="entry name" value="HYDROXYPROLINE-RICH GLYCOPROTEIN FAMILY PROTEIN"/>
    <property type="match status" value="1"/>
</dbReference>
<sequence>MDAEDTTPPAPLSSRPTLGFPLGTGLLLVVIFCLSGVFSCCYHWDKIRSLRRRLGRTSNPVQPADDHQHQHPPSSMGSPPAKLLFKLQVACRDRYRHFPLWDSGYVYLSRGRRIHLPSHEATVAICAEGWMTEFGAVGDPTVASRE</sequence>
<reference evidence="3" key="2">
    <citation type="submission" date="2019-07" db="EMBL/GenBank/DDBJ databases">
        <authorList>
            <person name="Yang Y."/>
            <person name="Bocs S."/>
            <person name="Baudouin L."/>
        </authorList>
    </citation>
    <scope>NUCLEOTIDE SEQUENCE</scope>
    <source>
        <tissue evidence="3">Spear leaf of Hainan Tall coconut</tissue>
    </source>
</reference>
<keyword evidence="4" id="KW-1185">Reference proteome</keyword>
<evidence type="ECO:0000313" key="3">
    <source>
        <dbReference type="EMBL" id="KAG1361787.1"/>
    </source>
</evidence>
<dbReference type="PANTHER" id="PTHR34291">
    <property type="entry name" value="HYDROXYPROLINE-RICH GLYCOPROTEIN FAMILY PROTEIN"/>
    <property type="match status" value="1"/>
</dbReference>
<name>A0A8K0ILC4_COCNU</name>
<dbReference type="EMBL" id="CM017881">
    <property type="protein sequence ID" value="KAG1361787.1"/>
    <property type="molecule type" value="Genomic_DNA"/>
</dbReference>
<proteinExistence type="predicted"/>
<evidence type="ECO:0000256" key="2">
    <source>
        <dbReference type="SAM" id="Phobius"/>
    </source>
</evidence>
<feature type="region of interest" description="Disordered" evidence="1">
    <location>
        <begin position="57"/>
        <end position="78"/>
    </location>
</feature>
<comment type="caution">
    <text evidence="3">The sequence shown here is derived from an EMBL/GenBank/DDBJ whole genome shotgun (WGS) entry which is preliminary data.</text>
</comment>
<evidence type="ECO:0000313" key="4">
    <source>
        <dbReference type="Proteomes" id="UP000797356"/>
    </source>
</evidence>
<accession>A0A8K0ILC4</accession>
<feature type="transmembrane region" description="Helical" evidence="2">
    <location>
        <begin position="20"/>
        <end position="44"/>
    </location>
</feature>
<organism evidence="3 4">
    <name type="scientific">Cocos nucifera</name>
    <name type="common">Coconut palm</name>
    <dbReference type="NCBI Taxonomy" id="13894"/>
    <lineage>
        <taxon>Eukaryota</taxon>
        <taxon>Viridiplantae</taxon>
        <taxon>Streptophyta</taxon>
        <taxon>Embryophyta</taxon>
        <taxon>Tracheophyta</taxon>
        <taxon>Spermatophyta</taxon>
        <taxon>Magnoliopsida</taxon>
        <taxon>Liliopsida</taxon>
        <taxon>Arecaceae</taxon>
        <taxon>Arecoideae</taxon>
        <taxon>Cocoseae</taxon>
        <taxon>Attaleinae</taxon>
        <taxon>Cocos</taxon>
    </lineage>
</organism>
<reference evidence="3" key="1">
    <citation type="journal article" date="2017" name="Gigascience">
        <title>The genome draft of coconut (Cocos nucifera).</title>
        <authorList>
            <person name="Xiao Y."/>
            <person name="Xu P."/>
            <person name="Fan H."/>
            <person name="Baudouin L."/>
            <person name="Xia W."/>
            <person name="Bocs S."/>
            <person name="Xu J."/>
            <person name="Li Q."/>
            <person name="Guo A."/>
            <person name="Zhou L."/>
            <person name="Li J."/>
            <person name="Wu Y."/>
            <person name="Ma Z."/>
            <person name="Armero A."/>
            <person name="Issali A.E."/>
            <person name="Liu N."/>
            <person name="Peng M."/>
            <person name="Yang Y."/>
        </authorList>
    </citation>
    <scope>NUCLEOTIDE SEQUENCE</scope>
    <source>
        <tissue evidence="3">Spear leaf of Hainan Tall coconut</tissue>
    </source>
</reference>
<dbReference type="AlphaFoldDB" id="A0A8K0ILC4"/>
<keyword evidence="2" id="KW-0812">Transmembrane</keyword>
<protein>
    <submittedName>
        <fullName evidence="3">Uncharacterized protein</fullName>
    </submittedName>
</protein>
<keyword evidence="2" id="KW-0472">Membrane</keyword>
<evidence type="ECO:0000256" key="1">
    <source>
        <dbReference type="SAM" id="MobiDB-lite"/>
    </source>
</evidence>
<dbReference type="OrthoDB" id="1936969at2759"/>
<keyword evidence="2" id="KW-1133">Transmembrane helix</keyword>
<dbReference type="InterPro" id="IPR037699">
    <property type="entry name" value="At5g65660-like"/>
</dbReference>
<dbReference type="Proteomes" id="UP000797356">
    <property type="component" value="Chromosome 10"/>
</dbReference>
<gene>
    <name evidence="3" type="ORF">COCNU_10G000060</name>
</gene>